<evidence type="ECO:0000313" key="7">
    <source>
        <dbReference type="EMBL" id="TWP26709.1"/>
    </source>
</evidence>
<dbReference type="GO" id="GO:0008483">
    <property type="term" value="F:transaminase activity"/>
    <property type="evidence" value="ECO:0007669"/>
    <property type="project" value="UniProtKB-KW"/>
</dbReference>
<evidence type="ECO:0000256" key="1">
    <source>
        <dbReference type="ARBA" id="ARBA00001933"/>
    </source>
</evidence>
<evidence type="ECO:0000256" key="5">
    <source>
        <dbReference type="ARBA" id="ARBA00022898"/>
    </source>
</evidence>
<comment type="caution">
    <text evidence="7">The sequence shown here is derived from an EMBL/GenBank/DDBJ whole genome shotgun (WGS) entry which is preliminary data.</text>
</comment>
<comment type="similarity">
    <text evidence="2">Belongs to the class-I pyridoxal-phosphate-dependent aminotransferase family.</text>
</comment>
<keyword evidence="3 7" id="KW-0032">Aminotransferase</keyword>
<sequence length="401" mass="45474">MPIISFRGLNMPESPIRKLAPYARRAKDKGIKVYHLNIGQPDIKSPQAAIQALKNIDLDIFEYAPSEGILEYRKTLATYYNSLSIGLKDLSYENFLISNGGSESLSIAISCICDEGDEIIVPEPFYANYYSFAEALGVKIVPVVSTIDDGFSLPKIKKFEELITPRTKAILITNPSNPTGYLYSKEELQTLADIVVKNNIFLISDEVYREYVYDGFKHYSVLEFQELKDNAIVIDSESKRYSLCGIRCGFMVSRNQEFLQMALKFAQARLSPPLIGQLIANAAHSEPQKYIDDVRNEYQQRRDLLVQLLREIPGVKCPVPRGAFYCTIELPIDDAEHFCLWLLKDFQYEGGTVMLAPAQGFYSDHELGKNQVRMAYVINQEDLKSAIHIIKKGLEVYNSNQ</sequence>
<dbReference type="InterPro" id="IPR004839">
    <property type="entry name" value="Aminotransferase_I/II_large"/>
</dbReference>
<dbReference type="RefSeq" id="WP_146293217.1">
    <property type="nucleotide sequence ID" value="NZ_SELH01000025.1"/>
</dbReference>
<dbReference type="SUPFAM" id="SSF53383">
    <property type="entry name" value="PLP-dependent transferases"/>
    <property type="match status" value="1"/>
</dbReference>
<dbReference type="Pfam" id="PF00155">
    <property type="entry name" value="Aminotran_1_2"/>
    <property type="match status" value="1"/>
</dbReference>
<dbReference type="Proteomes" id="UP000319499">
    <property type="component" value="Unassembled WGS sequence"/>
</dbReference>
<gene>
    <name evidence="7" type="ORF">ETU09_09095</name>
</gene>
<dbReference type="CDD" id="cd00609">
    <property type="entry name" value="AAT_like"/>
    <property type="match status" value="1"/>
</dbReference>
<dbReference type="InterPro" id="IPR050596">
    <property type="entry name" value="AspAT/PAT-like"/>
</dbReference>
<organism evidence="7 8">
    <name type="scientific">Apibacter muscae</name>
    <dbReference type="NCBI Taxonomy" id="2509004"/>
    <lineage>
        <taxon>Bacteria</taxon>
        <taxon>Pseudomonadati</taxon>
        <taxon>Bacteroidota</taxon>
        <taxon>Flavobacteriia</taxon>
        <taxon>Flavobacteriales</taxon>
        <taxon>Weeksellaceae</taxon>
        <taxon>Apibacter</taxon>
    </lineage>
</organism>
<reference evidence="7 8" key="1">
    <citation type="submission" date="2019-02" db="EMBL/GenBank/DDBJ databases">
        <title>Apibacter muscae sp. nov.: a novel member of the house fly microbiota.</title>
        <authorList>
            <person name="Park R."/>
        </authorList>
    </citation>
    <scope>NUCLEOTIDE SEQUENCE [LARGE SCALE GENOMIC DNA]</scope>
    <source>
        <strain evidence="7 8">AL1</strain>
    </source>
</reference>
<dbReference type="GO" id="GO:0030170">
    <property type="term" value="F:pyridoxal phosphate binding"/>
    <property type="evidence" value="ECO:0007669"/>
    <property type="project" value="InterPro"/>
</dbReference>
<proteinExistence type="inferred from homology"/>
<evidence type="ECO:0000256" key="4">
    <source>
        <dbReference type="ARBA" id="ARBA00022679"/>
    </source>
</evidence>
<dbReference type="PRINTS" id="PR00753">
    <property type="entry name" value="ACCSYNTHASE"/>
</dbReference>
<name>A0A563D9G5_9FLAO</name>
<dbReference type="InterPro" id="IPR015424">
    <property type="entry name" value="PyrdxlP-dep_Trfase"/>
</dbReference>
<dbReference type="AlphaFoldDB" id="A0A563D9G5"/>
<dbReference type="OrthoDB" id="9802328at2"/>
<dbReference type="GO" id="GO:0006520">
    <property type="term" value="P:amino acid metabolic process"/>
    <property type="evidence" value="ECO:0007669"/>
    <property type="project" value="InterPro"/>
</dbReference>
<dbReference type="NCBIfam" id="NF005744">
    <property type="entry name" value="PRK07568.1"/>
    <property type="match status" value="1"/>
</dbReference>
<keyword evidence="8" id="KW-1185">Reference proteome</keyword>
<dbReference type="InterPro" id="IPR015422">
    <property type="entry name" value="PyrdxlP-dep_Trfase_small"/>
</dbReference>
<evidence type="ECO:0000256" key="2">
    <source>
        <dbReference type="ARBA" id="ARBA00007441"/>
    </source>
</evidence>
<evidence type="ECO:0000256" key="3">
    <source>
        <dbReference type="ARBA" id="ARBA00022576"/>
    </source>
</evidence>
<feature type="domain" description="Aminotransferase class I/classII large" evidence="6">
    <location>
        <begin position="33"/>
        <end position="387"/>
    </location>
</feature>
<dbReference type="Gene3D" id="3.40.640.10">
    <property type="entry name" value="Type I PLP-dependent aspartate aminotransferase-like (Major domain)"/>
    <property type="match status" value="1"/>
</dbReference>
<protein>
    <submittedName>
        <fullName evidence="7">Pyridoxal phosphate-dependent aminotransferase</fullName>
    </submittedName>
</protein>
<dbReference type="PANTHER" id="PTHR46383">
    <property type="entry name" value="ASPARTATE AMINOTRANSFERASE"/>
    <property type="match status" value="1"/>
</dbReference>
<evidence type="ECO:0000313" key="8">
    <source>
        <dbReference type="Proteomes" id="UP000319499"/>
    </source>
</evidence>
<dbReference type="InterPro" id="IPR015421">
    <property type="entry name" value="PyrdxlP-dep_Trfase_major"/>
</dbReference>
<dbReference type="Gene3D" id="3.90.1150.10">
    <property type="entry name" value="Aspartate Aminotransferase, domain 1"/>
    <property type="match status" value="1"/>
</dbReference>
<evidence type="ECO:0000259" key="6">
    <source>
        <dbReference type="Pfam" id="PF00155"/>
    </source>
</evidence>
<comment type="cofactor">
    <cofactor evidence="1">
        <name>pyridoxal 5'-phosphate</name>
        <dbReference type="ChEBI" id="CHEBI:597326"/>
    </cofactor>
</comment>
<dbReference type="EMBL" id="SELH01000025">
    <property type="protein sequence ID" value="TWP26709.1"/>
    <property type="molecule type" value="Genomic_DNA"/>
</dbReference>
<accession>A0A563D9G5</accession>
<keyword evidence="4 7" id="KW-0808">Transferase</keyword>
<keyword evidence="5" id="KW-0663">Pyridoxal phosphate</keyword>